<dbReference type="SUPFAM" id="SSF46626">
    <property type="entry name" value="Cytochrome c"/>
    <property type="match status" value="1"/>
</dbReference>
<dbReference type="RefSeq" id="WP_109673428.1">
    <property type="nucleotide sequence ID" value="NZ_QGDT01000002.1"/>
</dbReference>
<organism evidence="1 2">
    <name type="scientific">Dyadobacter jejuensis</name>
    <dbReference type="NCBI Taxonomy" id="1082580"/>
    <lineage>
        <taxon>Bacteria</taxon>
        <taxon>Pseudomonadati</taxon>
        <taxon>Bacteroidota</taxon>
        <taxon>Cytophagia</taxon>
        <taxon>Cytophagales</taxon>
        <taxon>Spirosomataceae</taxon>
        <taxon>Dyadobacter</taxon>
    </lineage>
</organism>
<dbReference type="Gene3D" id="1.10.760.10">
    <property type="entry name" value="Cytochrome c-like domain"/>
    <property type="match status" value="1"/>
</dbReference>
<evidence type="ECO:0000313" key="2">
    <source>
        <dbReference type="Proteomes" id="UP000245880"/>
    </source>
</evidence>
<name>A0A316BAK5_9BACT</name>
<dbReference type="EMBL" id="QGDT01000002">
    <property type="protein sequence ID" value="PWJ59577.1"/>
    <property type="molecule type" value="Genomic_DNA"/>
</dbReference>
<evidence type="ECO:0000313" key="1">
    <source>
        <dbReference type="EMBL" id="PWJ59577.1"/>
    </source>
</evidence>
<reference evidence="1 2" key="1">
    <citation type="submission" date="2018-03" db="EMBL/GenBank/DDBJ databases">
        <title>Genomic Encyclopedia of Archaeal and Bacterial Type Strains, Phase II (KMG-II): from individual species to whole genera.</title>
        <authorList>
            <person name="Goeker M."/>
        </authorList>
    </citation>
    <scope>NUCLEOTIDE SEQUENCE [LARGE SCALE GENOMIC DNA]</scope>
    <source>
        <strain evidence="1 2">DSM 100346</strain>
    </source>
</reference>
<dbReference type="Proteomes" id="UP000245880">
    <property type="component" value="Unassembled WGS sequence"/>
</dbReference>
<evidence type="ECO:0008006" key="3">
    <source>
        <dbReference type="Google" id="ProtNLM"/>
    </source>
</evidence>
<dbReference type="GO" id="GO:0009055">
    <property type="term" value="F:electron transfer activity"/>
    <property type="evidence" value="ECO:0007669"/>
    <property type="project" value="InterPro"/>
</dbReference>
<dbReference type="OrthoDB" id="9805828at2"/>
<sequence length="133" mass="15425">MKILFGTITAGLFAWSVWFGGQLPEATVAIKNQTMAMDTLKKDAESGLYMDENLHIVKAMCSNCHATTIISQNKFTREGWLEKIRWMQANHNLWELGETEPVILDYLEKYYGPSKSYSRRAPLTDIEWYRLKQ</sequence>
<keyword evidence="2" id="KW-1185">Reference proteome</keyword>
<dbReference type="InterPro" id="IPR036909">
    <property type="entry name" value="Cyt_c-like_dom_sf"/>
</dbReference>
<accession>A0A316BAK5</accession>
<protein>
    <recommendedName>
        <fullName evidence="3">Sulfite dehydrogenase (Cytochrome) subunit SorB</fullName>
    </recommendedName>
</protein>
<comment type="caution">
    <text evidence="1">The sequence shown here is derived from an EMBL/GenBank/DDBJ whole genome shotgun (WGS) entry which is preliminary data.</text>
</comment>
<gene>
    <name evidence="1" type="ORF">CLV98_102411</name>
</gene>
<dbReference type="AlphaFoldDB" id="A0A316BAK5"/>
<dbReference type="GO" id="GO:0020037">
    <property type="term" value="F:heme binding"/>
    <property type="evidence" value="ECO:0007669"/>
    <property type="project" value="InterPro"/>
</dbReference>
<proteinExistence type="predicted"/>